<protein>
    <submittedName>
        <fullName evidence="3">Spore coat protein U domain-containing protein</fullName>
    </submittedName>
</protein>
<evidence type="ECO:0000259" key="2">
    <source>
        <dbReference type="Pfam" id="PF05229"/>
    </source>
</evidence>
<dbReference type="InterPro" id="IPR007893">
    <property type="entry name" value="Spore_coat_U/FanG"/>
</dbReference>
<evidence type="ECO:0000313" key="3">
    <source>
        <dbReference type="EMBL" id="NNB50079.1"/>
    </source>
</evidence>
<feature type="chain" id="PRO_5040417514" evidence="1">
    <location>
        <begin position="21"/>
        <end position="320"/>
    </location>
</feature>
<accession>A0A9Q5FQJ1</accession>
<dbReference type="Proteomes" id="UP000564604">
    <property type="component" value="Unassembled WGS sequence"/>
</dbReference>
<comment type="caution">
    <text evidence="3">The sequence shown here is derived from an EMBL/GenBank/DDBJ whole genome shotgun (WGS) entry which is preliminary data.</text>
</comment>
<feature type="domain" description="Spore coat protein U/FanG" evidence="2">
    <location>
        <begin position="174"/>
        <end position="315"/>
    </location>
</feature>
<dbReference type="Pfam" id="PF05229">
    <property type="entry name" value="SCPU"/>
    <property type="match status" value="2"/>
</dbReference>
<gene>
    <name evidence="3" type="ORF">HBN89_12490</name>
</gene>
<reference evidence="3 4" key="1">
    <citation type="journal article" date="2020" name="Front. Microbiol.">
        <title>Genetic Organization of the aprX-lipA2 Operon Affects the Proteolytic Potential of Pseudomonas Species in Milk.</title>
        <authorList>
            <person name="Maier C."/>
            <person name="Huptas C."/>
            <person name="von Neubeck M."/>
            <person name="Scherer S."/>
            <person name="Wenning M."/>
            <person name="Lucking G."/>
        </authorList>
    </citation>
    <scope>NUCLEOTIDE SEQUENCE [LARGE SCALE GENOMIC DNA]</scope>
    <source>
        <strain evidence="3 4">WS 5094</strain>
    </source>
</reference>
<evidence type="ECO:0000256" key="1">
    <source>
        <dbReference type="SAM" id="SignalP"/>
    </source>
</evidence>
<keyword evidence="3" id="KW-0946">Virion</keyword>
<evidence type="ECO:0000313" key="4">
    <source>
        <dbReference type="Proteomes" id="UP000564604"/>
    </source>
</evidence>
<keyword evidence="3" id="KW-0167">Capsid protein</keyword>
<dbReference type="EMBL" id="JAAQYX010000015">
    <property type="protein sequence ID" value="NNB50079.1"/>
    <property type="molecule type" value="Genomic_DNA"/>
</dbReference>
<keyword evidence="1" id="KW-0732">Signal</keyword>
<dbReference type="AlphaFoldDB" id="A0A9Q5FQJ1"/>
<sequence>MKRLIAVLLTCGLAAFEAHAGCTAAATAGPAGFGTVSSSLVYSTAQSTSITNAGLTCTPAGIELFNSAYFKATITSTQSGLVGPTGDVITYTIYPGSNNAHPITRGVAFDFTSFGLLGHNAPAAIPLYFTTVVNNVAAGVYSETLKVQWDWYYCTGLGVGNLCIGSDSGVGKISLLTVNMTVANDCTITAANIGFGSAPVVSAFTPVSQTVSLACTKGSAYTVGFGDGQYPLAAGGRRRMISGSNYLAYDIFKSAGTTRWGSVGAARRASSTAEINPGNGLGHNPGSGSQIFNYNARIYTDQSTPPVGAYTDSVLLDVAF</sequence>
<proteinExistence type="predicted"/>
<dbReference type="RefSeq" id="WP_086798103.1">
    <property type="nucleotide sequence ID" value="NZ_CP021132.1"/>
</dbReference>
<dbReference type="SMART" id="SM00972">
    <property type="entry name" value="SCPU"/>
    <property type="match status" value="2"/>
</dbReference>
<dbReference type="InterPro" id="IPR053167">
    <property type="entry name" value="Spore_coat_component"/>
</dbReference>
<feature type="signal peptide" evidence="1">
    <location>
        <begin position="1"/>
        <end position="20"/>
    </location>
</feature>
<dbReference type="PANTHER" id="PTHR37089">
    <property type="entry name" value="PROTEIN U-RELATED"/>
    <property type="match status" value="1"/>
</dbReference>
<name>A0A9Q5FQJ1_PSEFR</name>
<dbReference type="PANTHER" id="PTHR37089:SF1">
    <property type="entry name" value="MEMBRANE PROTEIN"/>
    <property type="match status" value="1"/>
</dbReference>
<feature type="domain" description="Spore coat protein U/FanG" evidence="2">
    <location>
        <begin position="17"/>
        <end position="147"/>
    </location>
</feature>
<organism evidence="3 4">
    <name type="scientific">Pseudomonas fragi</name>
    <dbReference type="NCBI Taxonomy" id="296"/>
    <lineage>
        <taxon>Bacteria</taxon>
        <taxon>Pseudomonadati</taxon>
        <taxon>Pseudomonadota</taxon>
        <taxon>Gammaproteobacteria</taxon>
        <taxon>Pseudomonadales</taxon>
        <taxon>Pseudomonadaceae</taxon>
        <taxon>Pseudomonas</taxon>
    </lineage>
</organism>